<reference evidence="8 9" key="1">
    <citation type="journal article" date="2019" name="Int. J. Syst. Evol. Microbiol.">
        <title>The Global Catalogue of Microorganisms (GCM) 10K type strain sequencing project: providing services to taxonomists for standard genome sequencing and annotation.</title>
        <authorList>
            <consortium name="The Broad Institute Genomics Platform"/>
            <consortium name="The Broad Institute Genome Sequencing Center for Infectious Disease"/>
            <person name="Wu L."/>
            <person name="Ma J."/>
        </authorList>
    </citation>
    <scope>NUCLEOTIDE SEQUENCE [LARGE SCALE GENOMIC DNA]</scope>
    <source>
        <strain evidence="8 9">JCM 14718</strain>
    </source>
</reference>
<name>A0ABN2H3V6_9ACTN</name>
<protein>
    <submittedName>
        <fullName evidence="8">Cytochrome P450</fullName>
    </submittedName>
</protein>
<evidence type="ECO:0000256" key="5">
    <source>
        <dbReference type="ARBA" id="ARBA00023004"/>
    </source>
</evidence>
<sequence length="422" mass="45961">MTDSLSIENVELSAPLPAFDPSLVEIVTDPYPAYARYREQDPVHWGVSALAGYPGAWYVFRHADTSAVLKDERFGKARRAAAASDEATTVKPSIPDAAKPYFAMARTWIAHRDPPDHTRLRDLLRPHFAAGAVQRLRPVVLGIADQLIDRFEGGRSDVVADYAAVLPFHVVAGLLGVPEDDWPRLVDWSIPMRNVGVLTTEQTWRLASEAVTDFAGYLGELVQRRRAEPADDLLSSLITAREGGEFVDDDELVANALFLVFASAGLYTTTALVSTGANLLLTHPDQRAALAGDPALIGSAVHEFLRLEPPLQMTNRTAAAHVRLGDREIHPGDSVITILASANRDPQVYADPDRLDIARRRQPHLTFSAGIHTCFGGPMAALEGEVAIGRLLERLPGLAPAGLAEWNLTGSLRLLRTLPVTY</sequence>
<dbReference type="Proteomes" id="UP001500618">
    <property type="component" value="Unassembled WGS sequence"/>
</dbReference>
<keyword evidence="6 7" id="KW-0503">Monooxygenase</keyword>
<dbReference type="EMBL" id="BAAANY010000010">
    <property type="protein sequence ID" value="GAA1681570.1"/>
    <property type="molecule type" value="Genomic_DNA"/>
</dbReference>
<keyword evidence="4 7" id="KW-0560">Oxidoreductase</keyword>
<dbReference type="PRINTS" id="PR00359">
    <property type="entry name" value="BP450"/>
</dbReference>
<keyword evidence="5 7" id="KW-0408">Iron</keyword>
<dbReference type="InterPro" id="IPR036396">
    <property type="entry name" value="Cyt_P450_sf"/>
</dbReference>
<dbReference type="InterPro" id="IPR017972">
    <property type="entry name" value="Cyt_P450_CS"/>
</dbReference>
<evidence type="ECO:0000256" key="2">
    <source>
        <dbReference type="ARBA" id="ARBA00022617"/>
    </source>
</evidence>
<evidence type="ECO:0000256" key="7">
    <source>
        <dbReference type="RuleBase" id="RU000461"/>
    </source>
</evidence>
<dbReference type="CDD" id="cd20625">
    <property type="entry name" value="CYP164-like"/>
    <property type="match status" value="1"/>
</dbReference>
<keyword evidence="3 7" id="KW-0479">Metal-binding</keyword>
<dbReference type="RefSeq" id="WP_344311200.1">
    <property type="nucleotide sequence ID" value="NZ_BAAANY010000010.1"/>
</dbReference>
<gene>
    <name evidence="8" type="ORF">GCM10009765_33380</name>
</gene>
<evidence type="ECO:0000256" key="3">
    <source>
        <dbReference type="ARBA" id="ARBA00022723"/>
    </source>
</evidence>
<evidence type="ECO:0000313" key="8">
    <source>
        <dbReference type="EMBL" id="GAA1681570.1"/>
    </source>
</evidence>
<dbReference type="Gene3D" id="1.10.630.10">
    <property type="entry name" value="Cytochrome P450"/>
    <property type="match status" value="1"/>
</dbReference>
<keyword evidence="9" id="KW-1185">Reference proteome</keyword>
<evidence type="ECO:0000256" key="1">
    <source>
        <dbReference type="ARBA" id="ARBA00010617"/>
    </source>
</evidence>
<dbReference type="InterPro" id="IPR002397">
    <property type="entry name" value="Cyt_P450_B"/>
</dbReference>
<evidence type="ECO:0000256" key="6">
    <source>
        <dbReference type="ARBA" id="ARBA00023033"/>
    </source>
</evidence>
<dbReference type="SUPFAM" id="SSF48264">
    <property type="entry name" value="Cytochrome P450"/>
    <property type="match status" value="1"/>
</dbReference>
<accession>A0ABN2H3V6</accession>
<comment type="similarity">
    <text evidence="1 7">Belongs to the cytochrome P450 family.</text>
</comment>
<keyword evidence="2 7" id="KW-0349">Heme</keyword>
<dbReference type="PANTHER" id="PTHR46696">
    <property type="entry name" value="P450, PUTATIVE (EUROFUNG)-RELATED"/>
    <property type="match status" value="1"/>
</dbReference>
<evidence type="ECO:0000313" key="9">
    <source>
        <dbReference type="Proteomes" id="UP001500618"/>
    </source>
</evidence>
<dbReference type="PROSITE" id="PS00086">
    <property type="entry name" value="CYTOCHROME_P450"/>
    <property type="match status" value="1"/>
</dbReference>
<organism evidence="8 9">
    <name type="scientific">Fodinicola feengrottensis</name>
    <dbReference type="NCBI Taxonomy" id="435914"/>
    <lineage>
        <taxon>Bacteria</taxon>
        <taxon>Bacillati</taxon>
        <taxon>Actinomycetota</taxon>
        <taxon>Actinomycetes</taxon>
        <taxon>Mycobacteriales</taxon>
        <taxon>Fodinicola</taxon>
    </lineage>
</organism>
<dbReference type="PANTHER" id="PTHR46696:SF1">
    <property type="entry name" value="CYTOCHROME P450 YJIB-RELATED"/>
    <property type="match status" value="1"/>
</dbReference>
<evidence type="ECO:0000256" key="4">
    <source>
        <dbReference type="ARBA" id="ARBA00023002"/>
    </source>
</evidence>
<dbReference type="InterPro" id="IPR001128">
    <property type="entry name" value="Cyt_P450"/>
</dbReference>
<proteinExistence type="inferred from homology"/>
<comment type="caution">
    <text evidence="8">The sequence shown here is derived from an EMBL/GenBank/DDBJ whole genome shotgun (WGS) entry which is preliminary data.</text>
</comment>
<dbReference type="Pfam" id="PF00067">
    <property type="entry name" value="p450"/>
    <property type="match status" value="1"/>
</dbReference>